<keyword evidence="3 5" id="KW-0238">DNA-binding</keyword>
<organism evidence="8 9">
    <name type="scientific">Paucidesulfovibrio gracilis DSM 16080</name>
    <dbReference type="NCBI Taxonomy" id="1121449"/>
    <lineage>
        <taxon>Bacteria</taxon>
        <taxon>Pseudomonadati</taxon>
        <taxon>Thermodesulfobacteriota</taxon>
        <taxon>Desulfovibrionia</taxon>
        <taxon>Desulfovibrionales</taxon>
        <taxon>Desulfovibrionaceae</taxon>
        <taxon>Paucidesulfovibrio</taxon>
    </lineage>
</organism>
<name>A0A1T4WM96_9BACT</name>
<dbReference type="InterPro" id="IPR010998">
    <property type="entry name" value="Integrase_recombinase_N"/>
</dbReference>
<accession>A0A1T4WM96</accession>
<comment type="similarity">
    <text evidence="1">Belongs to the 'phage' integrase family.</text>
</comment>
<dbReference type="GO" id="GO:0006310">
    <property type="term" value="P:DNA recombination"/>
    <property type="evidence" value="ECO:0007669"/>
    <property type="project" value="UniProtKB-KW"/>
</dbReference>
<dbReference type="PANTHER" id="PTHR30349">
    <property type="entry name" value="PHAGE INTEGRASE-RELATED"/>
    <property type="match status" value="1"/>
</dbReference>
<evidence type="ECO:0000259" key="7">
    <source>
        <dbReference type="PROSITE" id="PS51900"/>
    </source>
</evidence>
<evidence type="ECO:0000313" key="9">
    <source>
        <dbReference type="Proteomes" id="UP000190027"/>
    </source>
</evidence>
<protein>
    <submittedName>
        <fullName evidence="8">Site-specific recombinase XerD</fullName>
    </submittedName>
</protein>
<evidence type="ECO:0000256" key="5">
    <source>
        <dbReference type="PROSITE-ProRule" id="PRU01248"/>
    </source>
</evidence>
<gene>
    <name evidence="8" type="ORF">SAMN02745704_01109</name>
</gene>
<dbReference type="GO" id="GO:0003677">
    <property type="term" value="F:DNA binding"/>
    <property type="evidence" value="ECO:0007669"/>
    <property type="project" value="UniProtKB-UniRule"/>
</dbReference>
<dbReference type="PROSITE" id="PS51898">
    <property type="entry name" value="TYR_RECOMBINASE"/>
    <property type="match status" value="1"/>
</dbReference>
<dbReference type="InterPro" id="IPR050090">
    <property type="entry name" value="Tyrosine_recombinase_XerCD"/>
</dbReference>
<dbReference type="Pfam" id="PF00589">
    <property type="entry name" value="Phage_integrase"/>
    <property type="match status" value="1"/>
</dbReference>
<evidence type="ECO:0000256" key="3">
    <source>
        <dbReference type="ARBA" id="ARBA00023125"/>
    </source>
</evidence>
<dbReference type="InterPro" id="IPR013762">
    <property type="entry name" value="Integrase-like_cat_sf"/>
</dbReference>
<dbReference type="Proteomes" id="UP000190027">
    <property type="component" value="Unassembled WGS sequence"/>
</dbReference>
<dbReference type="AlphaFoldDB" id="A0A1T4WM96"/>
<dbReference type="InterPro" id="IPR044068">
    <property type="entry name" value="CB"/>
</dbReference>
<keyword evidence="2" id="KW-0229">DNA integration</keyword>
<keyword evidence="9" id="KW-1185">Reference proteome</keyword>
<dbReference type="Gene3D" id="1.10.150.130">
    <property type="match status" value="1"/>
</dbReference>
<feature type="domain" description="Core-binding (CB)" evidence="7">
    <location>
        <begin position="166"/>
        <end position="247"/>
    </location>
</feature>
<feature type="domain" description="Tyr recombinase" evidence="6">
    <location>
        <begin position="266"/>
        <end position="446"/>
    </location>
</feature>
<dbReference type="RefSeq" id="WP_078716677.1">
    <property type="nucleotide sequence ID" value="NZ_FUYC01000003.1"/>
</dbReference>
<dbReference type="PROSITE" id="PS51900">
    <property type="entry name" value="CB"/>
    <property type="match status" value="1"/>
</dbReference>
<evidence type="ECO:0000259" key="6">
    <source>
        <dbReference type="PROSITE" id="PS51898"/>
    </source>
</evidence>
<sequence length="478" mass="56046">MTKKLPLGIRKWGKGYQYRIMVNGKRVNCTCATLEDAISSREFTREILQKNEVDDRKECSKNQHAKILMDPQFIRLVEREQKNLTRLDEGALPKGIRIKNGKFQANINIDQHRHWATFADLIDAIKWRFKVICDSFGQPELDLNLSHIKNKKHTRISGKIKKTTKWTLQEAYEYTLKYHWSGNRSLGHVIRNSQYALDFFGRETELSDITEPHIEEFKFHLKERFNNAPSTVNRKLATLSKILNTSLSIGKIQRKPAIRKFRERPNRVRFLSPEEEQSFIQAFEIMKRSDHKDAFCILLDTGMRPSELWNLEVRDVDLSNKIVTIWLNKTDHPRSIPMTMRVKSIFHKRIKEITGLSGYQPACRELLFPYTDNTWFHQTWNKAKKLIGLENEKELIPYTLRHTCCSRLIQSKTSLVHVKEWMGHKCIATTLRYAHLGPDDLHELARTLESYHNYSQTVVVTTKANSPIDTPNNITKIY</sequence>
<dbReference type="CDD" id="cd00796">
    <property type="entry name" value="INT_Rci_Hp1_C"/>
    <property type="match status" value="1"/>
</dbReference>
<dbReference type="GO" id="GO:0015074">
    <property type="term" value="P:DNA integration"/>
    <property type="evidence" value="ECO:0007669"/>
    <property type="project" value="UniProtKB-KW"/>
</dbReference>
<dbReference type="EMBL" id="FUYC01000003">
    <property type="protein sequence ID" value="SKA78277.1"/>
    <property type="molecule type" value="Genomic_DNA"/>
</dbReference>
<dbReference type="OrthoDB" id="9814722at2"/>
<dbReference type="Gene3D" id="1.10.443.10">
    <property type="entry name" value="Intergrase catalytic core"/>
    <property type="match status" value="1"/>
</dbReference>
<dbReference type="PANTHER" id="PTHR30349:SF64">
    <property type="entry name" value="PROPHAGE INTEGRASE INTD-RELATED"/>
    <property type="match status" value="1"/>
</dbReference>
<dbReference type="SUPFAM" id="SSF56349">
    <property type="entry name" value="DNA breaking-rejoining enzymes"/>
    <property type="match status" value="1"/>
</dbReference>
<evidence type="ECO:0000256" key="1">
    <source>
        <dbReference type="ARBA" id="ARBA00008857"/>
    </source>
</evidence>
<proteinExistence type="inferred from homology"/>
<evidence type="ECO:0000313" key="8">
    <source>
        <dbReference type="EMBL" id="SKA78277.1"/>
    </source>
</evidence>
<reference evidence="8 9" key="1">
    <citation type="submission" date="2017-02" db="EMBL/GenBank/DDBJ databases">
        <authorList>
            <person name="Peterson S.W."/>
        </authorList>
    </citation>
    <scope>NUCLEOTIDE SEQUENCE [LARGE SCALE GENOMIC DNA]</scope>
    <source>
        <strain evidence="8 9">DSM 16080</strain>
    </source>
</reference>
<evidence type="ECO:0000256" key="2">
    <source>
        <dbReference type="ARBA" id="ARBA00022908"/>
    </source>
</evidence>
<evidence type="ECO:0000256" key="4">
    <source>
        <dbReference type="ARBA" id="ARBA00023172"/>
    </source>
</evidence>
<dbReference type="STRING" id="1121449.SAMN02745704_01109"/>
<keyword evidence="4" id="KW-0233">DNA recombination</keyword>
<dbReference type="InterPro" id="IPR011010">
    <property type="entry name" value="DNA_brk_join_enz"/>
</dbReference>
<dbReference type="InterPro" id="IPR002104">
    <property type="entry name" value="Integrase_catalytic"/>
</dbReference>